<dbReference type="Proteomes" id="UP000033772">
    <property type="component" value="Unassembled WGS sequence"/>
</dbReference>
<feature type="domain" description="FAD/NAD(P)-binding" evidence="5">
    <location>
        <begin position="7"/>
        <end position="294"/>
    </location>
</feature>
<keyword evidence="2" id="KW-0285">Flavoprotein</keyword>
<keyword evidence="7" id="KW-1185">Reference proteome</keyword>
<comment type="cofactor">
    <cofactor evidence="1">
        <name>FAD</name>
        <dbReference type="ChEBI" id="CHEBI:57692"/>
    </cofactor>
</comment>
<dbReference type="PRINTS" id="PR00469">
    <property type="entry name" value="PNDRDTASEII"/>
</dbReference>
<organism evidence="6 7">
    <name type="scientific">Nocardioides luteus</name>
    <dbReference type="NCBI Taxonomy" id="1844"/>
    <lineage>
        <taxon>Bacteria</taxon>
        <taxon>Bacillati</taxon>
        <taxon>Actinomycetota</taxon>
        <taxon>Actinomycetes</taxon>
        <taxon>Propionibacteriales</taxon>
        <taxon>Nocardioidaceae</taxon>
        <taxon>Nocardioides</taxon>
    </lineage>
</organism>
<evidence type="ECO:0000313" key="6">
    <source>
        <dbReference type="EMBL" id="OIJ26370.1"/>
    </source>
</evidence>
<dbReference type="EMBL" id="JZDQ02000016">
    <property type="protein sequence ID" value="OIJ26370.1"/>
    <property type="molecule type" value="Genomic_DNA"/>
</dbReference>
<evidence type="ECO:0000256" key="1">
    <source>
        <dbReference type="ARBA" id="ARBA00001974"/>
    </source>
</evidence>
<dbReference type="PANTHER" id="PTHR43557">
    <property type="entry name" value="APOPTOSIS-INDUCING FACTOR 1"/>
    <property type="match status" value="1"/>
</dbReference>
<gene>
    <name evidence="6" type="ORF">UG56_012850</name>
</gene>
<keyword evidence="3" id="KW-0274">FAD</keyword>
<reference evidence="6" key="1">
    <citation type="submission" date="2016-10" db="EMBL/GenBank/DDBJ databases">
        <title>Draft Genome Sequence of Nocardioides luteus Strain BAFB, an Alkane-Degrading Bacterium Isolated from JP-7 Polluted Soil.</title>
        <authorList>
            <person name="Brown L."/>
            <person name="Ruiz O.N."/>
            <person name="Gunasekera T."/>
        </authorList>
    </citation>
    <scope>NUCLEOTIDE SEQUENCE [LARGE SCALE GENOMIC DNA]</scope>
    <source>
        <strain evidence="6">BAFB</strain>
    </source>
</reference>
<evidence type="ECO:0000256" key="3">
    <source>
        <dbReference type="ARBA" id="ARBA00022827"/>
    </source>
</evidence>
<dbReference type="Pfam" id="PF07992">
    <property type="entry name" value="Pyr_redox_2"/>
    <property type="match status" value="1"/>
</dbReference>
<dbReference type="InterPro" id="IPR023753">
    <property type="entry name" value="FAD/NAD-binding_dom"/>
</dbReference>
<dbReference type="InterPro" id="IPR050446">
    <property type="entry name" value="FAD-oxidoreductase/Apoptosis"/>
</dbReference>
<dbReference type="STRING" id="1844.UG56_012850"/>
<accession>A0A1J4N4D6</accession>
<comment type="caution">
    <text evidence="6">The sequence shown here is derived from an EMBL/GenBank/DDBJ whole genome shotgun (WGS) entry which is preliminary data.</text>
</comment>
<dbReference type="AlphaFoldDB" id="A0A1J4N4D6"/>
<dbReference type="GO" id="GO:0005737">
    <property type="term" value="C:cytoplasm"/>
    <property type="evidence" value="ECO:0007669"/>
    <property type="project" value="TreeGrafter"/>
</dbReference>
<dbReference type="PANTHER" id="PTHR43557:SF2">
    <property type="entry name" value="RIESKE DOMAIN-CONTAINING PROTEIN-RELATED"/>
    <property type="match status" value="1"/>
</dbReference>
<name>A0A1J4N4D6_9ACTN</name>
<sequence>MNRPGAVVIVGESIAGLTAARELRRRGYAGSLTMIGREPEGAYARPPLSKEVLREATYEAHLAYPHADLDLAYIRSAAVGLDASSRIVSTADGRFVPYDALLIATGADARRLARTAQAGELVLRTLADARLIRRRIERARSAIVVGAGFLGLEVASACVAQGVEVTVVDSEPPLLRHLGPFVSERVGAHLTRHGVRLIQAAEHVHLVGDPVTGVALSDGSTQSADLVITCAGDVPAVAWLSGTGLADSVGVAIDERCSTSIPGVYAAGDVAYLIPGTGERASRAPFWSNAVAQGKVAAASILGEPRPHPPRDDYFWTEILGLPVKVVGPLPVNGDPTSIEGDVDAGDAVLRWESPGANPTVVAYGRKVPVGRLRRALVRAAP</sequence>
<evidence type="ECO:0000259" key="5">
    <source>
        <dbReference type="Pfam" id="PF07992"/>
    </source>
</evidence>
<dbReference type="OrthoDB" id="3568330at2"/>
<dbReference type="Gene3D" id="3.50.50.60">
    <property type="entry name" value="FAD/NAD(P)-binding domain"/>
    <property type="match status" value="2"/>
</dbReference>
<dbReference type="InterPro" id="IPR036188">
    <property type="entry name" value="FAD/NAD-bd_sf"/>
</dbReference>
<evidence type="ECO:0000313" key="7">
    <source>
        <dbReference type="Proteomes" id="UP000033772"/>
    </source>
</evidence>
<evidence type="ECO:0000256" key="2">
    <source>
        <dbReference type="ARBA" id="ARBA00022630"/>
    </source>
</evidence>
<protein>
    <submittedName>
        <fullName evidence="6">Ferredoxin reductase</fullName>
    </submittedName>
</protein>
<dbReference type="RefSeq" id="WP_045548951.1">
    <property type="nucleotide sequence ID" value="NZ_JZDQ02000016.1"/>
</dbReference>
<evidence type="ECO:0000256" key="4">
    <source>
        <dbReference type="ARBA" id="ARBA00023002"/>
    </source>
</evidence>
<proteinExistence type="predicted"/>
<keyword evidence="4" id="KW-0560">Oxidoreductase</keyword>
<dbReference type="PRINTS" id="PR00368">
    <property type="entry name" value="FADPNR"/>
</dbReference>
<dbReference type="GO" id="GO:0016651">
    <property type="term" value="F:oxidoreductase activity, acting on NAD(P)H"/>
    <property type="evidence" value="ECO:0007669"/>
    <property type="project" value="TreeGrafter"/>
</dbReference>
<dbReference type="SUPFAM" id="SSF51905">
    <property type="entry name" value="FAD/NAD(P)-binding domain"/>
    <property type="match status" value="1"/>
</dbReference>